<evidence type="ECO:0000313" key="10">
    <source>
        <dbReference type="RefSeq" id="XP_029407087.2"/>
    </source>
</evidence>
<keyword evidence="3 8" id="KW-0812">Transmembrane</keyword>
<accession>A0A8N4L0R3</accession>
<gene>
    <name evidence="10" type="primary">LOC115066338</name>
</gene>
<evidence type="ECO:0000313" key="9">
    <source>
        <dbReference type="Proteomes" id="UP001652620"/>
    </source>
</evidence>
<dbReference type="OrthoDB" id="6366728at2759"/>
<keyword evidence="5 8" id="KW-0472">Membrane</keyword>
<keyword evidence="9" id="KW-1185">Reference proteome</keyword>
<dbReference type="GO" id="GO:0007635">
    <property type="term" value="P:chemosensory behavior"/>
    <property type="evidence" value="ECO:0007669"/>
    <property type="project" value="TreeGrafter"/>
</dbReference>
<evidence type="ECO:0000256" key="2">
    <source>
        <dbReference type="ARBA" id="ARBA00022475"/>
    </source>
</evidence>
<dbReference type="Pfam" id="PF08395">
    <property type="entry name" value="7tm_7"/>
    <property type="match status" value="1"/>
</dbReference>
<proteinExistence type="inferred from homology"/>
<protein>
    <recommendedName>
        <fullName evidence="8">Gustatory receptor</fullName>
    </recommendedName>
</protein>
<keyword evidence="2 8" id="KW-1003">Cell membrane</keyword>
<sequence>MEQQFRAWLRYSLVFGFYISPTPNASKKSAQANSLSPTNQRFTCSLQRLKKLYLYVLLPWLCVLYMNGLASRKPIPGTMLSWTVATLFFSSQALSNILMAAEGIWRQQQHETFLRLLHEIEFSLRLRLRLDIKLDVFLPRVRQLLRFQLWLSAICVLIFVYNFIKLQYVGYFWYSIWFAIAMRLRLIQLLIYVCVLRHYMRCLCLKLQQLVAYRTAPSQQLLDVNYDKLQTLAYLLAIKDIYDLLYKAFELLNAFAGWSLFSIIFCYMLDYGCTLYWALLSWEGYLERRNYYVACFWWLLPMTIIIWHLCYLCYNCKQLDRLIASMLCRIIVAGSSQSMCAYRMLLQQFSTQLQLQCIEVTARNFFTLNIRLIMSICTSIATYLVIVIQFLNI</sequence>
<feature type="transmembrane region" description="Helical" evidence="8">
    <location>
        <begin position="176"/>
        <end position="196"/>
    </location>
</feature>
<comment type="similarity">
    <text evidence="8">Belongs to the insect chemoreceptor superfamily. Gustatory receptor (GR) family.</text>
</comment>
<dbReference type="PANTHER" id="PTHR21143:SF104">
    <property type="entry name" value="GUSTATORY RECEPTOR 8A-RELATED"/>
    <property type="match status" value="1"/>
</dbReference>
<dbReference type="GeneID" id="115066338"/>
<organism evidence="9 10">
    <name type="scientific">Bactrocera dorsalis</name>
    <name type="common">Oriental fruit fly</name>
    <name type="synonym">Dacus dorsalis</name>
    <dbReference type="NCBI Taxonomy" id="27457"/>
    <lineage>
        <taxon>Eukaryota</taxon>
        <taxon>Metazoa</taxon>
        <taxon>Ecdysozoa</taxon>
        <taxon>Arthropoda</taxon>
        <taxon>Hexapoda</taxon>
        <taxon>Insecta</taxon>
        <taxon>Pterygota</taxon>
        <taxon>Neoptera</taxon>
        <taxon>Endopterygota</taxon>
        <taxon>Diptera</taxon>
        <taxon>Brachycera</taxon>
        <taxon>Muscomorpha</taxon>
        <taxon>Tephritoidea</taxon>
        <taxon>Tephritidae</taxon>
        <taxon>Bactrocera</taxon>
        <taxon>Bactrocera</taxon>
    </lineage>
</organism>
<evidence type="ECO:0000256" key="6">
    <source>
        <dbReference type="ARBA" id="ARBA00023170"/>
    </source>
</evidence>
<keyword evidence="4 8" id="KW-1133">Transmembrane helix</keyword>
<feature type="transmembrane region" description="Helical" evidence="8">
    <location>
        <begin position="147"/>
        <end position="164"/>
    </location>
</feature>
<feature type="transmembrane region" description="Helical" evidence="8">
    <location>
        <begin position="52"/>
        <end position="70"/>
    </location>
</feature>
<dbReference type="GO" id="GO:0008049">
    <property type="term" value="P:male courtship behavior"/>
    <property type="evidence" value="ECO:0007669"/>
    <property type="project" value="TreeGrafter"/>
</dbReference>
<comment type="subcellular location">
    <subcellularLocation>
        <location evidence="1 8">Cell membrane</location>
        <topology evidence="1 8">Multi-pass membrane protein</topology>
    </subcellularLocation>
</comment>
<dbReference type="KEGG" id="bdr:115066338"/>
<dbReference type="PANTHER" id="PTHR21143">
    <property type="entry name" value="INVERTEBRATE GUSTATORY RECEPTOR"/>
    <property type="match status" value="1"/>
</dbReference>
<dbReference type="GO" id="GO:0030425">
    <property type="term" value="C:dendrite"/>
    <property type="evidence" value="ECO:0007669"/>
    <property type="project" value="TreeGrafter"/>
</dbReference>
<dbReference type="GO" id="GO:0030424">
    <property type="term" value="C:axon"/>
    <property type="evidence" value="ECO:0007669"/>
    <property type="project" value="TreeGrafter"/>
</dbReference>
<name>A0A8N4L0R3_BACDO</name>
<feature type="transmembrane region" description="Helical" evidence="8">
    <location>
        <begin position="372"/>
        <end position="391"/>
    </location>
</feature>
<comment type="function">
    <text evidence="8">Gustatory receptor which mediates acceptance or avoidance behavior, depending on its substrates.</text>
</comment>
<feature type="transmembrane region" description="Helical" evidence="8">
    <location>
        <begin position="255"/>
        <end position="279"/>
    </location>
</feature>
<evidence type="ECO:0000256" key="5">
    <source>
        <dbReference type="ARBA" id="ARBA00023136"/>
    </source>
</evidence>
<feature type="transmembrane region" description="Helical" evidence="8">
    <location>
        <begin position="82"/>
        <end position="105"/>
    </location>
</feature>
<dbReference type="RefSeq" id="XP_029407087.2">
    <property type="nucleotide sequence ID" value="XM_029551227.2"/>
</dbReference>
<dbReference type="GO" id="GO:0005886">
    <property type="term" value="C:plasma membrane"/>
    <property type="evidence" value="ECO:0007669"/>
    <property type="project" value="UniProtKB-SubCell"/>
</dbReference>
<evidence type="ECO:0000256" key="7">
    <source>
        <dbReference type="ARBA" id="ARBA00023224"/>
    </source>
</evidence>
<dbReference type="InterPro" id="IPR013604">
    <property type="entry name" value="7TM_chemorcpt"/>
</dbReference>
<dbReference type="GO" id="GO:0050909">
    <property type="term" value="P:sensory perception of taste"/>
    <property type="evidence" value="ECO:0007669"/>
    <property type="project" value="InterPro"/>
</dbReference>
<dbReference type="AlphaFoldDB" id="A0A8N4L0R3"/>
<dbReference type="GO" id="GO:0007165">
    <property type="term" value="P:signal transduction"/>
    <property type="evidence" value="ECO:0007669"/>
    <property type="project" value="UniProtKB-KW"/>
</dbReference>
<evidence type="ECO:0000256" key="3">
    <source>
        <dbReference type="ARBA" id="ARBA00022692"/>
    </source>
</evidence>
<dbReference type="Proteomes" id="UP001652620">
    <property type="component" value="Chromosome 4"/>
</dbReference>
<evidence type="ECO:0000256" key="8">
    <source>
        <dbReference type="RuleBase" id="RU363108"/>
    </source>
</evidence>
<reference evidence="10" key="1">
    <citation type="submission" date="2025-08" db="UniProtKB">
        <authorList>
            <consortium name="RefSeq"/>
        </authorList>
    </citation>
    <scope>IDENTIFICATION</scope>
    <source>
        <tissue evidence="10">Adult</tissue>
    </source>
</reference>
<evidence type="ECO:0000256" key="1">
    <source>
        <dbReference type="ARBA" id="ARBA00004651"/>
    </source>
</evidence>
<dbReference type="GO" id="GO:0043025">
    <property type="term" value="C:neuronal cell body"/>
    <property type="evidence" value="ECO:0007669"/>
    <property type="project" value="TreeGrafter"/>
</dbReference>
<keyword evidence="7 8" id="KW-0807">Transducer</keyword>
<evidence type="ECO:0000256" key="4">
    <source>
        <dbReference type="ARBA" id="ARBA00022989"/>
    </source>
</evidence>
<feature type="transmembrane region" description="Helical" evidence="8">
    <location>
        <begin position="291"/>
        <end position="314"/>
    </location>
</feature>
<keyword evidence="6 8" id="KW-0675">Receptor</keyword>